<dbReference type="GO" id="GO:0061685">
    <property type="term" value="F:diphthine methylesterase activity"/>
    <property type="evidence" value="ECO:0007669"/>
    <property type="project" value="TreeGrafter"/>
</dbReference>
<dbReference type="InterPro" id="IPR015943">
    <property type="entry name" value="WD40/YVTN_repeat-like_dom_sf"/>
</dbReference>
<organism evidence="4 5">
    <name type="scientific">Knufia fluminis</name>
    <dbReference type="NCBI Taxonomy" id="191047"/>
    <lineage>
        <taxon>Eukaryota</taxon>
        <taxon>Fungi</taxon>
        <taxon>Dikarya</taxon>
        <taxon>Ascomycota</taxon>
        <taxon>Pezizomycotina</taxon>
        <taxon>Eurotiomycetes</taxon>
        <taxon>Chaetothyriomycetidae</taxon>
        <taxon>Chaetothyriales</taxon>
        <taxon>Trichomeriaceae</taxon>
        <taxon>Knufia</taxon>
    </lineage>
</organism>
<dbReference type="InterPro" id="IPR036322">
    <property type="entry name" value="WD40_repeat_dom_sf"/>
</dbReference>
<dbReference type="Gene3D" id="2.130.10.10">
    <property type="entry name" value="YVTN repeat-like/Quinoprotein amine dehydrogenase"/>
    <property type="match status" value="1"/>
</dbReference>
<dbReference type="GO" id="GO:0017183">
    <property type="term" value="P:protein histidyl modification to diphthamide"/>
    <property type="evidence" value="ECO:0007669"/>
    <property type="project" value="TreeGrafter"/>
</dbReference>
<protein>
    <submittedName>
        <fullName evidence="4">Uncharacterized protein</fullName>
    </submittedName>
</protein>
<dbReference type="PANTHER" id="PTHR46042">
    <property type="entry name" value="DIPHTHINE METHYLTRANSFERASE"/>
    <property type="match status" value="1"/>
</dbReference>
<dbReference type="InterPro" id="IPR052415">
    <property type="entry name" value="Diphthine_MTase"/>
</dbReference>
<dbReference type="SUPFAM" id="SSF50978">
    <property type="entry name" value="WD40 repeat-like"/>
    <property type="match status" value="1"/>
</dbReference>
<proteinExistence type="predicted"/>
<evidence type="ECO:0000313" key="4">
    <source>
        <dbReference type="EMBL" id="KAK5957955.1"/>
    </source>
</evidence>
<dbReference type="PANTHER" id="PTHR46042:SF1">
    <property type="entry name" value="DIPHTHINE METHYLTRANSFERASE"/>
    <property type="match status" value="1"/>
</dbReference>
<comment type="pathway">
    <text evidence="3">Protein modification.</text>
</comment>
<evidence type="ECO:0000313" key="5">
    <source>
        <dbReference type="Proteomes" id="UP001316803"/>
    </source>
</evidence>
<evidence type="ECO:0000256" key="2">
    <source>
        <dbReference type="ARBA" id="ARBA00022737"/>
    </source>
</evidence>
<dbReference type="GO" id="GO:0005737">
    <property type="term" value="C:cytoplasm"/>
    <property type="evidence" value="ECO:0007669"/>
    <property type="project" value="TreeGrafter"/>
</dbReference>
<keyword evidence="5" id="KW-1185">Reference proteome</keyword>
<name>A0AAN8EP29_9EURO</name>
<keyword evidence="1" id="KW-0853">WD repeat</keyword>
<dbReference type="EMBL" id="JAKLMC020000002">
    <property type="protein sequence ID" value="KAK5957955.1"/>
    <property type="molecule type" value="Genomic_DNA"/>
</dbReference>
<dbReference type="Proteomes" id="UP001316803">
    <property type="component" value="Unassembled WGS sequence"/>
</dbReference>
<comment type="caution">
    <text evidence="4">The sequence shown here is derived from an EMBL/GenBank/DDBJ whole genome shotgun (WGS) entry which is preliminary data.</text>
</comment>
<dbReference type="AlphaFoldDB" id="A0AAN8EP29"/>
<reference evidence="4 5" key="1">
    <citation type="submission" date="2022-12" db="EMBL/GenBank/DDBJ databases">
        <title>Genomic features and morphological characterization of a novel Knufia sp. strain isolated from spacecraft assembly facility.</title>
        <authorList>
            <person name="Teixeira M."/>
            <person name="Chander A.M."/>
            <person name="Stajich J.E."/>
            <person name="Venkateswaran K."/>
        </authorList>
    </citation>
    <scope>NUCLEOTIDE SEQUENCE [LARGE SCALE GENOMIC DNA]</scope>
    <source>
        <strain evidence="4 5">FJI-L2-BK-P2</strain>
    </source>
</reference>
<accession>A0AAN8EP29</accession>
<keyword evidence="2" id="KW-0677">Repeat</keyword>
<evidence type="ECO:0000256" key="3">
    <source>
        <dbReference type="ARBA" id="ARBA00043952"/>
    </source>
</evidence>
<evidence type="ECO:0000256" key="1">
    <source>
        <dbReference type="ARBA" id="ARBA00022574"/>
    </source>
</evidence>
<sequence length="460" mass="50582">MREANNANASIRFLDQEPDCIAVVPSAPSFVIIGTYSLLGDSDGEGNSGRKGSLQILPFLAPVTQTKHLDLDRKDFPFGIYDLHFHPRDTDLLGVATSNAEILFFRLRTTQDQAGSLRTIELREIGRVIVEEPHDDDGRLAIVTQFQFIDTASAPALETEAENSSGSIEVLLAATTQFGNTKLLKTILTTADSGFESVSQRLKAQVLDVHKQSFDLEAWTVLSLPVPSQDSLLVLSGGDDSQLLISRVGVPNRPTSNLDLDTITTKQFLTDKRSHTAGVVTICSLGTISPQAAADPFQSESSSSTLILTGSYDETLRLFILTPPSATDPRCTFKLLGDLQIGGGVWRITLLDQYPRKSASGLLEGLDYILLVAGHTAGVFIVRLSATRFEHDSDDRTIAEENGWNYAFKVGKTFTEHDSLVYAVAAKRDEEKPWKWRVVSTSFYDKKICNWVWNGDQQQP</sequence>
<gene>
    <name evidence="4" type="ORF">OHC33_001145</name>
</gene>